<evidence type="ECO:0000313" key="3">
    <source>
        <dbReference type="Proteomes" id="UP000501705"/>
    </source>
</evidence>
<dbReference type="RefSeq" id="WP_167463711.1">
    <property type="nucleotide sequence ID" value="NZ_CP046171.1"/>
</dbReference>
<gene>
    <name evidence="2" type="ORF">F5X71_21660</name>
</gene>
<organism evidence="2 3">
    <name type="scientific">Nocardia brasiliensis</name>
    <dbReference type="NCBI Taxonomy" id="37326"/>
    <lineage>
        <taxon>Bacteria</taxon>
        <taxon>Bacillati</taxon>
        <taxon>Actinomycetota</taxon>
        <taxon>Actinomycetes</taxon>
        <taxon>Mycobacteriales</taxon>
        <taxon>Nocardiaceae</taxon>
        <taxon>Nocardia</taxon>
    </lineage>
</organism>
<dbReference type="GO" id="GO:0003824">
    <property type="term" value="F:catalytic activity"/>
    <property type="evidence" value="ECO:0007669"/>
    <property type="project" value="InterPro"/>
</dbReference>
<dbReference type="InterPro" id="IPR023213">
    <property type="entry name" value="CAT-like_dom_sf"/>
</dbReference>
<sequence length="483" mass="52087">MEMTLTEDWLPKPGVLLEFTATAATVAATAATEPSDAPPTYVQESHIRRWAARRHTDDPLASELSLCFTVATPLDAEALRRAFTTFLRRHESLRSWFELDESEGRFALTRYLLDPAAVELETTTVGAFDSGEQLRDLLVQKFHDSAEPTRWPTFLCGAIDHGADGFTLVYNTDHAFSDGLSLVTAIFELNGLYTAYATGQDPVLLPVGSYVEFARAERALVAANPPELDRLATVLAENADNVRPLPIDLGLAPGELADSRGTKVDLLDAAQCEAFSDACKAAGGSFSAGLFAAIALAELQFAGRTHYLGLNVVGTRQEPQYQLAQGWFINLLPISFDLDPTDSFTDLIGRAGVALDWVKPLAGVPIHAALERAAELTGAPLPVTTEWPWVSYMDVRAISGAALENALPNVSGINGLGSRARMGQTSPMWFSRELDRLHVSMLFPDTPTATASAAAYLDSIRTALRAIATTGEFVAAAPDFARS</sequence>
<dbReference type="AlphaFoldDB" id="A0A6G9XUS9"/>
<protein>
    <recommendedName>
        <fullName evidence="1">Condensation domain-containing protein</fullName>
    </recommendedName>
</protein>
<dbReference type="InterPro" id="IPR001242">
    <property type="entry name" value="Condensation_dom"/>
</dbReference>
<dbReference type="SUPFAM" id="SSF52777">
    <property type="entry name" value="CoA-dependent acyltransferases"/>
    <property type="match status" value="2"/>
</dbReference>
<dbReference type="GO" id="GO:0008610">
    <property type="term" value="P:lipid biosynthetic process"/>
    <property type="evidence" value="ECO:0007669"/>
    <property type="project" value="UniProtKB-ARBA"/>
</dbReference>
<dbReference type="EMBL" id="CP046171">
    <property type="protein sequence ID" value="QIS04593.1"/>
    <property type="molecule type" value="Genomic_DNA"/>
</dbReference>
<dbReference type="Gene3D" id="3.30.559.10">
    <property type="entry name" value="Chloramphenicol acetyltransferase-like domain"/>
    <property type="match status" value="1"/>
</dbReference>
<accession>A0A6G9XUS9</accession>
<name>A0A6G9XUS9_NOCBR</name>
<feature type="domain" description="Condensation" evidence="1">
    <location>
        <begin position="48"/>
        <end position="365"/>
    </location>
</feature>
<dbReference type="Gene3D" id="3.30.559.30">
    <property type="entry name" value="Nonribosomal peptide synthetase, condensation domain"/>
    <property type="match status" value="1"/>
</dbReference>
<reference evidence="2 3" key="1">
    <citation type="journal article" date="2019" name="ACS Chem. Biol.">
        <title>Identification and Mobilization of a Cryptic Antibiotic Biosynthesis Gene Locus from a Human-Pathogenic Nocardia Isolate.</title>
        <authorList>
            <person name="Herisse M."/>
            <person name="Ishida K."/>
            <person name="Porter J.L."/>
            <person name="Howden B."/>
            <person name="Hertweck C."/>
            <person name="Stinear T.P."/>
            <person name="Pidot S.J."/>
        </authorList>
    </citation>
    <scope>NUCLEOTIDE SEQUENCE [LARGE SCALE GENOMIC DNA]</scope>
    <source>
        <strain evidence="2 3">AUSMDU00024985</strain>
    </source>
</reference>
<dbReference type="Proteomes" id="UP000501705">
    <property type="component" value="Chromosome"/>
</dbReference>
<dbReference type="Pfam" id="PF00668">
    <property type="entry name" value="Condensation"/>
    <property type="match status" value="1"/>
</dbReference>
<evidence type="ECO:0000259" key="1">
    <source>
        <dbReference type="Pfam" id="PF00668"/>
    </source>
</evidence>
<evidence type="ECO:0000313" key="2">
    <source>
        <dbReference type="EMBL" id="QIS04593.1"/>
    </source>
</evidence>
<proteinExistence type="predicted"/>